<sequence>MFFEKNENIELLEKFLSSVDVLAVKDKIIENRLLLVTKIIEFISKSPSEWDKRCSFNMQCSGKDFINNISSFNYANPTNVDLLYSTAYRFLCEFDFFRAYGVESDSRLRSVFIEIQKDIDGMNDSIKPQMIYALYQMPVEMLKNLVNNPKTTSFIEF</sequence>
<organism evidence="1 2">
    <name type="scientific">Desulfobotulus mexicanus</name>
    <dbReference type="NCBI Taxonomy" id="2586642"/>
    <lineage>
        <taxon>Bacteria</taxon>
        <taxon>Pseudomonadati</taxon>
        <taxon>Thermodesulfobacteriota</taxon>
        <taxon>Desulfobacteria</taxon>
        <taxon>Desulfobacterales</taxon>
        <taxon>Desulfobacteraceae</taxon>
        <taxon>Desulfobotulus</taxon>
    </lineage>
</organism>
<reference evidence="1 2" key="1">
    <citation type="submission" date="2019-06" db="EMBL/GenBank/DDBJ databases">
        <title>Desulfobotulus mexicanus sp. nov., a novel sulfate-reducing bacterium isolated from the sediment of an alkaline crater lake in Mexico.</title>
        <authorList>
            <person name="Hirschler-Rea A."/>
        </authorList>
    </citation>
    <scope>NUCLEOTIDE SEQUENCE [LARGE SCALE GENOMIC DNA]</scope>
    <source>
        <strain evidence="1 2">PAR22N</strain>
    </source>
</reference>
<evidence type="ECO:0000313" key="1">
    <source>
        <dbReference type="EMBL" id="TYT73097.1"/>
    </source>
</evidence>
<dbReference type="RefSeq" id="WP_139451022.1">
    <property type="nucleotide sequence ID" value="NZ_VDMB01000066.1"/>
</dbReference>
<accession>A0A5S5MBG6</accession>
<name>A0A5S5MBG6_9BACT</name>
<protein>
    <submittedName>
        <fullName evidence="1">Uncharacterized protein</fullName>
    </submittedName>
</protein>
<gene>
    <name evidence="1" type="ORF">FIM25_16930</name>
</gene>
<comment type="caution">
    <text evidence="1">The sequence shown here is derived from an EMBL/GenBank/DDBJ whole genome shotgun (WGS) entry which is preliminary data.</text>
</comment>
<evidence type="ECO:0000313" key="2">
    <source>
        <dbReference type="Proteomes" id="UP000321899"/>
    </source>
</evidence>
<proteinExistence type="predicted"/>
<dbReference type="EMBL" id="VDMB01000066">
    <property type="protein sequence ID" value="TYT73097.1"/>
    <property type="molecule type" value="Genomic_DNA"/>
</dbReference>
<dbReference type="AlphaFoldDB" id="A0A5S5MBG6"/>
<dbReference type="Proteomes" id="UP000321899">
    <property type="component" value="Unassembled WGS sequence"/>
</dbReference>
<keyword evidence="2" id="KW-1185">Reference proteome</keyword>